<organism evidence="3">
    <name type="scientific">marine sediment metagenome</name>
    <dbReference type="NCBI Taxonomy" id="412755"/>
    <lineage>
        <taxon>unclassified sequences</taxon>
        <taxon>metagenomes</taxon>
        <taxon>ecological metagenomes</taxon>
    </lineage>
</organism>
<name>X0XVH6_9ZZZZ</name>
<proteinExistence type="predicted"/>
<feature type="region of interest" description="Disordered" evidence="1">
    <location>
        <begin position="1"/>
        <end position="36"/>
    </location>
</feature>
<comment type="caution">
    <text evidence="3">The sequence shown here is derived from an EMBL/GenBank/DDBJ whole genome shotgun (WGS) entry which is preliminary data.</text>
</comment>
<keyword evidence="2" id="KW-1133">Transmembrane helix</keyword>
<dbReference type="AlphaFoldDB" id="X0XVH6"/>
<dbReference type="EMBL" id="BARS01046315">
    <property type="protein sequence ID" value="GAG28801.1"/>
    <property type="molecule type" value="Genomic_DNA"/>
</dbReference>
<sequence length="90" mass="9908">MPRRYRPPARRRKSKKERLQQEAAAPRDAAAAAPVSSPLPVSAPVAVQQDRSAQGWHFVRDHSYVLGDLRRVALIAAFIVGGLVITAILR</sequence>
<feature type="transmembrane region" description="Helical" evidence="2">
    <location>
        <begin position="72"/>
        <end position="89"/>
    </location>
</feature>
<keyword evidence="2" id="KW-0812">Transmembrane</keyword>
<evidence type="ECO:0000256" key="1">
    <source>
        <dbReference type="SAM" id="MobiDB-lite"/>
    </source>
</evidence>
<gene>
    <name evidence="3" type="ORF">S01H1_69726</name>
</gene>
<evidence type="ECO:0000256" key="2">
    <source>
        <dbReference type="SAM" id="Phobius"/>
    </source>
</evidence>
<feature type="compositionally biased region" description="Low complexity" evidence="1">
    <location>
        <begin position="23"/>
        <end position="36"/>
    </location>
</feature>
<evidence type="ECO:0000313" key="3">
    <source>
        <dbReference type="EMBL" id="GAG28801.1"/>
    </source>
</evidence>
<protein>
    <submittedName>
        <fullName evidence="3">Uncharacterized protein</fullName>
    </submittedName>
</protein>
<keyword evidence="2" id="KW-0472">Membrane</keyword>
<reference evidence="3" key="1">
    <citation type="journal article" date="2014" name="Front. Microbiol.">
        <title>High frequency of phylogenetically diverse reductive dehalogenase-homologous genes in deep subseafloor sedimentary metagenomes.</title>
        <authorList>
            <person name="Kawai M."/>
            <person name="Futagami T."/>
            <person name="Toyoda A."/>
            <person name="Takaki Y."/>
            <person name="Nishi S."/>
            <person name="Hori S."/>
            <person name="Arai W."/>
            <person name="Tsubouchi T."/>
            <person name="Morono Y."/>
            <person name="Uchiyama I."/>
            <person name="Ito T."/>
            <person name="Fujiyama A."/>
            <person name="Inagaki F."/>
            <person name="Takami H."/>
        </authorList>
    </citation>
    <scope>NUCLEOTIDE SEQUENCE</scope>
    <source>
        <strain evidence="3">Expedition CK06-06</strain>
    </source>
</reference>
<feature type="compositionally biased region" description="Basic residues" evidence="1">
    <location>
        <begin position="1"/>
        <end position="16"/>
    </location>
</feature>
<accession>X0XVH6</accession>